<evidence type="ECO:0000313" key="1">
    <source>
        <dbReference type="EMBL" id="AUD05873.1"/>
    </source>
</evidence>
<protein>
    <submittedName>
        <fullName evidence="1">Uncharacterized protein</fullName>
    </submittedName>
</protein>
<sequence>MKTIQSVILALGVSLLLGSCSTIKMNFVTSSVVPAATGEVKVKKDKNKNYVINVTVLNLADPKKLTPAKESYLVWMESSGNSVKKLGQIDTSSGLLSKTRKGEVSATAVAEPTRVFITAENDVSLQYPAGDVVLTTNRK</sequence>
<evidence type="ECO:0000313" key="2">
    <source>
        <dbReference type="Proteomes" id="UP000232883"/>
    </source>
</evidence>
<organism evidence="1 2">
    <name type="scientific">Spirosoma pollinicola</name>
    <dbReference type="NCBI Taxonomy" id="2057025"/>
    <lineage>
        <taxon>Bacteria</taxon>
        <taxon>Pseudomonadati</taxon>
        <taxon>Bacteroidota</taxon>
        <taxon>Cytophagia</taxon>
        <taxon>Cytophagales</taxon>
        <taxon>Cytophagaceae</taxon>
        <taxon>Spirosoma</taxon>
    </lineage>
</organism>
<reference evidence="1 2" key="1">
    <citation type="submission" date="2017-11" db="EMBL/GenBank/DDBJ databases">
        <title>Taxonomic description and genome sequences of Spirosoma HA7 sp. nov., isolated from pollen microhabitat of Corylus avellana.</title>
        <authorList>
            <person name="Ambika Manirajan B."/>
            <person name="Suarez C."/>
            <person name="Ratering S."/>
            <person name="Geissler-Plaum R."/>
            <person name="Cardinale M."/>
            <person name="Sylvia S."/>
        </authorList>
    </citation>
    <scope>NUCLEOTIDE SEQUENCE [LARGE SCALE GENOMIC DNA]</scope>
    <source>
        <strain evidence="1 2">HA7</strain>
    </source>
</reference>
<dbReference type="AlphaFoldDB" id="A0A2K8Z7M2"/>
<accession>A0A2K8Z7M2</accession>
<dbReference type="PROSITE" id="PS51257">
    <property type="entry name" value="PROKAR_LIPOPROTEIN"/>
    <property type="match status" value="1"/>
</dbReference>
<dbReference type="KEGG" id="spir:CWM47_30920"/>
<proteinExistence type="predicted"/>
<gene>
    <name evidence="1" type="ORF">CWM47_30920</name>
</gene>
<dbReference type="Proteomes" id="UP000232883">
    <property type="component" value="Chromosome"/>
</dbReference>
<keyword evidence="2" id="KW-1185">Reference proteome</keyword>
<name>A0A2K8Z7M2_9BACT</name>
<dbReference type="OrthoDB" id="676347at2"/>
<dbReference type="EMBL" id="CP025096">
    <property type="protein sequence ID" value="AUD05873.1"/>
    <property type="molecule type" value="Genomic_DNA"/>
</dbReference>